<name>A0A060R8E0_9BACT</name>
<gene>
    <name evidence="1" type="ORF">BN938_1666</name>
</gene>
<dbReference type="EMBL" id="HG934468">
    <property type="protein sequence ID" value="CDN31746.1"/>
    <property type="molecule type" value="Genomic_DNA"/>
</dbReference>
<keyword evidence="2" id="KW-1185">Reference proteome</keyword>
<organism evidence="1 2">
    <name type="scientific">Mucinivorans hirudinis</name>
    <dbReference type="NCBI Taxonomy" id="1433126"/>
    <lineage>
        <taxon>Bacteria</taxon>
        <taxon>Pseudomonadati</taxon>
        <taxon>Bacteroidota</taxon>
        <taxon>Bacteroidia</taxon>
        <taxon>Bacteroidales</taxon>
        <taxon>Rikenellaceae</taxon>
        <taxon>Mucinivorans</taxon>
    </lineage>
</organism>
<dbReference type="HOGENOM" id="CLU_3346053_0_0_10"/>
<dbReference type="KEGG" id="rbc:BN938_1666"/>
<dbReference type="AlphaFoldDB" id="A0A060R8E0"/>
<protein>
    <submittedName>
        <fullName evidence="1">Uncharacterized protein</fullName>
    </submittedName>
</protein>
<dbReference type="Proteomes" id="UP000027616">
    <property type="component" value="Chromosome I"/>
</dbReference>
<evidence type="ECO:0000313" key="1">
    <source>
        <dbReference type="EMBL" id="CDN31746.1"/>
    </source>
</evidence>
<accession>A0A060R8E0</accession>
<proteinExistence type="predicted"/>
<evidence type="ECO:0000313" key="2">
    <source>
        <dbReference type="Proteomes" id="UP000027616"/>
    </source>
</evidence>
<sequence>MRDLATPENINRAASNGRETHLSAARMTIVVRRFYQL</sequence>
<reference evidence="1 2" key="1">
    <citation type="journal article" date="2015" name="Genome Announc.">
        <title>Complete Genome Sequence of the Novel Leech Symbiont Mucinivorans hirudinis M3T.</title>
        <authorList>
            <person name="Nelson M.C."/>
            <person name="Bomar L."/>
            <person name="Graf J."/>
        </authorList>
    </citation>
    <scope>NUCLEOTIDE SEQUENCE [LARGE SCALE GENOMIC DNA]</scope>
    <source>
        <strain evidence="2">M3</strain>
    </source>
</reference>